<accession>A0A6H2GUY4</accession>
<evidence type="ECO:0008006" key="3">
    <source>
        <dbReference type="Google" id="ProtNLM"/>
    </source>
</evidence>
<dbReference type="RefSeq" id="WP_168906853.1">
    <property type="nucleotide sequence ID" value="NZ_CP051428.1"/>
</dbReference>
<keyword evidence="2" id="KW-1185">Reference proteome</keyword>
<protein>
    <recommendedName>
        <fullName evidence="3">ParA family protein</fullName>
    </recommendedName>
</protein>
<reference evidence="1 2" key="1">
    <citation type="submission" date="2020-04" db="EMBL/GenBank/DDBJ databases">
        <title>Novel Paenibacillus strain UniB2 isolated from commercial digestive syrup.</title>
        <authorList>
            <person name="Thorat V."/>
            <person name="Kirdat K."/>
            <person name="Tiwarekar B."/>
            <person name="Yadav A."/>
        </authorList>
    </citation>
    <scope>NUCLEOTIDE SEQUENCE [LARGE SCALE GENOMIC DNA]</scope>
    <source>
        <strain evidence="1 2">UniB2</strain>
    </source>
</reference>
<dbReference type="KEGG" id="palr:HGI30_06245"/>
<evidence type="ECO:0000313" key="1">
    <source>
        <dbReference type="EMBL" id="QJC51202.1"/>
    </source>
</evidence>
<dbReference type="SUPFAM" id="SSF52540">
    <property type="entry name" value="P-loop containing nucleoside triphosphate hydrolases"/>
    <property type="match status" value="1"/>
</dbReference>
<dbReference type="Gene3D" id="3.40.50.300">
    <property type="entry name" value="P-loop containing nucleotide triphosphate hydrolases"/>
    <property type="match status" value="1"/>
</dbReference>
<name>A0A6H2GUY4_9BACL</name>
<dbReference type="InterPro" id="IPR027417">
    <property type="entry name" value="P-loop_NTPase"/>
</dbReference>
<dbReference type="Proteomes" id="UP000502136">
    <property type="component" value="Chromosome"/>
</dbReference>
<dbReference type="EMBL" id="CP051428">
    <property type="protein sequence ID" value="QJC51202.1"/>
    <property type="molecule type" value="Genomic_DNA"/>
</dbReference>
<dbReference type="AlphaFoldDB" id="A0A6H2GUY4"/>
<evidence type="ECO:0000313" key="2">
    <source>
        <dbReference type="Proteomes" id="UP000502136"/>
    </source>
</evidence>
<gene>
    <name evidence="1" type="ORF">HGI30_06245</name>
</gene>
<organism evidence="1 2">
    <name type="scientific">Paenibacillus albicereus</name>
    <dbReference type="NCBI Taxonomy" id="2726185"/>
    <lineage>
        <taxon>Bacteria</taxon>
        <taxon>Bacillati</taxon>
        <taxon>Bacillota</taxon>
        <taxon>Bacilli</taxon>
        <taxon>Bacillales</taxon>
        <taxon>Paenibacillaceae</taxon>
        <taxon>Paenibacillus</taxon>
    </lineage>
</organism>
<sequence>MSAPLIAFIGTTPNIGTTSAAFAAACRLADRSGEEVGFLCLNLKSAKIHRFIGQDRPQATLDGIRPELTSSSLAPAQLRRACMQPEGQPLVHVLAGNQMRDQAEFYSVDEMDHLLEAARNAFPIVVADVGSYWDNAATIGAMRAASSRVLCTTGALSHFQEDCNRWVRQVSPLFGIEPDRFDLLAIQSPWTTGGYRMKEMEKETRLSLIAEFKTNQAFYDSLDRGRYHAWLKQDAVGRIAMEEASDKLAERHGIRCRPNKDKQPWFRKLKAHRGELRI</sequence>
<proteinExistence type="predicted"/>